<accession>X1K140</accession>
<organism evidence="2">
    <name type="scientific">marine sediment metagenome</name>
    <dbReference type="NCBI Taxonomy" id="412755"/>
    <lineage>
        <taxon>unclassified sequences</taxon>
        <taxon>metagenomes</taxon>
        <taxon>ecological metagenomes</taxon>
    </lineage>
</organism>
<sequence length="101" mass="11812">KKIKSYLKKMKKRERNLFFMLAFTLVLVVLYFIVNIEFAGKLFRGSSSEMKNLFPEMETTGMVYFSANALAVSIGTKKINIIYIFEKKPFRSARAEYLTYV</sequence>
<gene>
    <name evidence="2" type="ORF">S03H2_66832</name>
</gene>
<proteinExistence type="predicted"/>
<comment type="caution">
    <text evidence="2">The sequence shown here is derived from an EMBL/GenBank/DDBJ whole genome shotgun (WGS) entry which is preliminary data.</text>
</comment>
<dbReference type="EMBL" id="BARU01043680">
    <property type="protein sequence ID" value="GAH83959.1"/>
    <property type="molecule type" value="Genomic_DNA"/>
</dbReference>
<keyword evidence="1" id="KW-0472">Membrane</keyword>
<evidence type="ECO:0000256" key="1">
    <source>
        <dbReference type="SAM" id="Phobius"/>
    </source>
</evidence>
<feature type="transmembrane region" description="Helical" evidence="1">
    <location>
        <begin position="21"/>
        <end position="43"/>
    </location>
</feature>
<keyword evidence="1" id="KW-1133">Transmembrane helix</keyword>
<protein>
    <submittedName>
        <fullName evidence="2">Uncharacterized protein</fullName>
    </submittedName>
</protein>
<reference evidence="2" key="1">
    <citation type="journal article" date="2014" name="Front. Microbiol.">
        <title>High frequency of phylogenetically diverse reductive dehalogenase-homologous genes in deep subseafloor sedimentary metagenomes.</title>
        <authorList>
            <person name="Kawai M."/>
            <person name="Futagami T."/>
            <person name="Toyoda A."/>
            <person name="Takaki Y."/>
            <person name="Nishi S."/>
            <person name="Hori S."/>
            <person name="Arai W."/>
            <person name="Tsubouchi T."/>
            <person name="Morono Y."/>
            <person name="Uchiyama I."/>
            <person name="Ito T."/>
            <person name="Fujiyama A."/>
            <person name="Inagaki F."/>
            <person name="Takami H."/>
        </authorList>
    </citation>
    <scope>NUCLEOTIDE SEQUENCE</scope>
    <source>
        <strain evidence="2">Expedition CK06-06</strain>
    </source>
</reference>
<feature type="non-terminal residue" evidence="2">
    <location>
        <position position="1"/>
    </location>
</feature>
<evidence type="ECO:0000313" key="2">
    <source>
        <dbReference type="EMBL" id="GAH83959.1"/>
    </source>
</evidence>
<keyword evidence="1" id="KW-0812">Transmembrane</keyword>
<dbReference type="AlphaFoldDB" id="X1K140"/>
<feature type="transmembrane region" description="Helical" evidence="1">
    <location>
        <begin position="63"/>
        <end position="85"/>
    </location>
</feature>
<name>X1K140_9ZZZZ</name>